<reference evidence="1" key="1">
    <citation type="journal article" date="2014" name="Nat. Commun.">
        <title>The tobacco genome sequence and its comparison with those of tomato and potato.</title>
        <authorList>
            <person name="Sierro N."/>
            <person name="Battey J.N."/>
            <person name="Ouadi S."/>
            <person name="Bakaher N."/>
            <person name="Bovet L."/>
            <person name="Willig A."/>
            <person name="Goepfert S."/>
            <person name="Peitsch M.C."/>
            <person name="Ivanov N.V."/>
        </authorList>
    </citation>
    <scope>NUCLEOTIDE SEQUENCE [LARGE SCALE GENOMIC DNA]</scope>
</reference>
<evidence type="ECO:0000313" key="1">
    <source>
        <dbReference type="Proteomes" id="UP000790787"/>
    </source>
</evidence>
<dbReference type="PANTHER" id="PTHR33144">
    <property type="entry name" value="OS10G0409366 PROTEIN-RELATED"/>
    <property type="match status" value="1"/>
</dbReference>
<accession>A0A1S4DIU0</accession>
<proteinExistence type="predicted"/>
<keyword evidence="1" id="KW-1185">Reference proteome</keyword>
<dbReference type="GeneID" id="107830300"/>
<dbReference type="Pfam" id="PF03004">
    <property type="entry name" value="Transposase_24"/>
    <property type="match status" value="1"/>
</dbReference>
<dbReference type="PANTHER" id="PTHR33144:SF32">
    <property type="entry name" value="AP2_ERF DOMAIN-CONTAINING PROTEIN"/>
    <property type="match status" value="1"/>
</dbReference>
<reference evidence="2" key="2">
    <citation type="submission" date="2025-08" db="UniProtKB">
        <authorList>
            <consortium name="RefSeq"/>
        </authorList>
    </citation>
    <scope>IDENTIFICATION</scope>
    <source>
        <tissue evidence="2">Leaf</tissue>
    </source>
</reference>
<evidence type="ECO:0000313" key="2">
    <source>
        <dbReference type="RefSeq" id="XP_016513316.1"/>
    </source>
</evidence>
<sequence>MHFDTFHEWFKEQVKELEATSNILKDVKVLARGPSYITKGFSAFDVNNGYRFRTKQSEEFKKFSIPRRGEAYVLKSLGKKWKDYKCDLKGEYLPKYKTKDALLKNRPSRIPRDQWSGLVSYWLSDKAKAVNGVGPTRAQVFLLTHTKCKDGRPLDDDSAKAIEIINERMNNSDSSTDQPPRSVAWEGDVYSQVFGNDKSGSYSLMFDNLAVGRFQNDEKLRKSFEDHHSSGLVI</sequence>
<dbReference type="RefSeq" id="XP_016513316.1">
    <property type="nucleotide sequence ID" value="XM_016657830.1"/>
</dbReference>
<protein>
    <submittedName>
        <fullName evidence="2">Uncharacterized protein LOC107830300 isoform X1</fullName>
    </submittedName>
    <submittedName>
        <fullName evidence="2">Uncharacterized protein isoform X1</fullName>
    </submittedName>
</protein>
<dbReference type="Proteomes" id="UP000790787">
    <property type="component" value="Chromosome 21"/>
</dbReference>
<organism evidence="1 2">
    <name type="scientific">Nicotiana tabacum</name>
    <name type="common">Common tobacco</name>
    <dbReference type="NCBI Taxonomy" id="4097"/>
    <lineage>
        <taxon>Eukaryota</taxon>
        <taxon>Viridiplantae</taxon>
        <taxon>Streptophyta</taxon>
        <taxon>Embryophyta</taxon>
        <taxon>Tracheophyta</taxon>
        <taxon>Spermatophyta</taxon>
        <taxon>Magnoliopsida</taxon>
        <taxon>eudicotyledons</taxon>
        <taxon>Gunneridae</taxon>
        <taxon>Pentapetalae</taxon>
        <taxon>asterids</taxon>
        <taxon>lamiids</taxon>
        <taxon>Solanales</taxon>
        <taxon>Solanaceae</taxon>
        <taxon>Nicotianoideae</taxon>
        <taxon>Nicotianeae</taxon>
        <taxon>Nicotiana</taxon>
    </lineage>
</organism>
<dbReference type="InterPro" id="IPR004252">
    <property type="entry name" value="Probable_transposase_24"/>
</dbReference>
<gene>
    <name evidence="2" type="primary">LOC107830300</name>
</gene>
<name>A0A1S4DIU0_TOBAC</name>
<dbReference type="STRING" id="4097.A0A1S4DIU0"/>
<dbReference type="OrthoDB" id="1297232at2759"/>
<dbReference type="PaxDb" id="4097-A0A1S4DIU0"/>
<dbReference type="AlphaFoldDB" id="A0A1S4DIU0"/>
<dbReference type="RefSeq" id="XP_016513316.1">
    <property type="nucleotide sequence ID" value="XM_016657830.2"/>
</dbReference>
<dbReference type="KEGG" id="nta:107830300"/>